<dbReference type="PROSITE" id="PS51258">
    <property type="entry name" value="MHD1"/>
    <property type="match status" value="1"/>
</dbReference>
<comment type="caution">
    <text evidence="5">The sequence shown here is derived from an EMBL/GenBank/DDBJ whole genome shotgun (WGS) entry which is preliminary data.</text>
</comment>
<evidence type="ECO:0000259" key="3">
    <source>
        <dbReference type="PROSITE" id="PS51258"/>
    </source>
</evidence>
<keyword evidence="6" id="KW-1185">Reference proteome</keyword>
<sequence>METRSGSKLRRSGRKNRSLNSMLVYDYALRCAIRAYLEQTSGSSPSSNKEPKKDRTERHSIHMGMGMLGSLTDVFGEDGGKSDKLTREIVRGLLKRVDKYKTSKDLTRIDHEEKLFLAVLSQFQAKLQKQRYKPTGSVNDLVVQFLQTSQIELKKSTTDAAAMYEQLNQYMSKFAEIVIQTIQEDAPSSATPELMERLNGFVAPVKKTRSHQDHRQPSTPGTPVVDGSIEALERFPMVITVQNLFQVSDEDHRKKLQELQPLCTDAALLVDLKKCINNVHTNQSFPGRREDFPDQQAYENWQRREVKQLTELMNTLMLMKPNLALSSTGERDVGSSNMLSGESGRSRNSVPASDSVRNEQAPFAFIPNDPRSYFRMLMSMCIDYDTDVVPENERAKTSVLSQQSDELLRECWRTWRLSAPFRAVLYLEFVKARYDEEKLDLEDVKDSVRALDKVIKENDPGTWAINDRESLIRTYEGLNHTLLHELEHCLSNYWKVKPDWVYGLVAMLDKIYENPAYQEDHSDPLLTLTRLEETVEGAAVSRWRTLTKSACPDGQDTLEDLLPLADKLIKELSSISTKKFTKPIKGVLDVRGIVMARHMPLFTLMIGNWAYSQEAREAPVEVTFELYHKVLSLKRLYDQYGPKKKAELFKVESWFLQHARRWLTTTHAATPEWVENAIKQDEFKMINDTTVHSSSIVDLFSMFHQAVDFVQSLQWPNEPQRCRFLTSLAKVIAVSLEQYTEILEGFVREEFEYQRKEAGEATSPGSLFDMARYQLTGGQSSPKDEIKPHDVTPEVCIMINDIEAARSRLDRLYQMMDVDEIAERMREFGSPTTPERNDQVNFLYTIRIVRAENLLALDNNGFSDPYVVLEINKEEIARTRTVYKSLTPRWDQTFDICLNEREADVLAIVYDEDVIGSNGECGSVWFKLSPKYYDDYQTHEFTLPLHPQGKLQLRVSMVGEKDDIQFWFVRAFRTLKRAENDAASLIVDQMGQFMRYCLSRRTLDKLLRREKSFFSSFSSKINKQVEPSIQDCENAIAPLLDYLEKNLKTLNDNLSETNMQLVVVKIWNEVLNSLEAVLRPPMPETQQQDVASLDEYEEHVILKWLELLKIFFNGGEDGDAVPLDKLENKHYKSLLNEVSHQRDSRHERDSKHLS</sequence>
<dbReference type="PROSITE" id="PS50004">
    <property type="entry name" value="C2"/>
    <property type="match status" value="1"/>
</dbReference>
<dbReference type="Pfam" id="PF00168">
    <property type="entry name" value="C2"/>
    <property type="match status" value="1"/>
</dbReference>
<evidence type="ECO:0000313" key="5">
    <source>
        <dbReference type="EMBL" id="CDH50065.1"/>
    </source>
</evidence>
<feature type="domain" description="C2" evidence="2">
    <location>
        <begin position="827"/>
        <end position="941"/>
    </location>
</feature>
<dbReference type="OrthoDB" id="2015333at2759"/>
<dbReference type="InterPro" id="IPR000008">
    <property type="entry name" value="C2_dom"/>
</dbReference>
<dbReference type="SMART" id="SM00239">
    <property type="entry name" value="C2"/>
    <property type="match status" value="1"/>
</dbReference>
<evidence type="ECO:0000259" key="4">
    <source>
        <dbReference type="PROSITE" id="PS51259"/>
    </source>
</evidence>
<feature type="region of interest" description="Disordered" evidence="1">
    <location>
        <begin position="207"/>
        <end position="226"/>
    </location>
</feature>
<dbReference type="Gene3D" id="2.60.40.150">
    <property type="entry name" value="C2 domain"/>
    <property type="match status" value="1"/>
</dbReference>
<dbReference type="Proteomes" id="UP000027586">
    <property type="component" value="Unassembled WGS sequence"/>
</dbReference>
<dbReference type="PANTHER" id="PTHR47263:SF1">
    <property type="entry name" value="C2 DOMAIN PROTEIN (AFU_ORTHOLOGUE AFUA_7G02350)"/>
    <property type="match status" value="1"/>
</dbReference>
<dbReference type="Gene3D" id="1.20.58.1100">
    <property type="match status" value="1"/>
</dbReference>
<feature type="compositionally biased region" description="Basic and acidic residues" evidence="1">
    <location>
        <begin position="49"/>
        <end position="60"/>
    </location>
</feature>
<accession>A0A068RK41</accession>
<name>A0A068RK41_9FUNG</name>
<feature type="region of interest" description="Disordered" evidence="1">
    <location>
        <begin position="40"/>
        <end position="63"/>
    </location>
</feature>
<dbReference type="VEuPathDB" id="FungiDB:LCOR_01787.1"/>
<evidence type="ECO:0000256" key="1">
    <source>
        <dbReference type="SAM" id="MobiDB-lite"/>
    </source>
</evidence>
<dbReference type="AlphaFoldDB" id="A0A068RK41"/>
<dbReference type="PROSITE" id="PS51259">
    <property type="entry name" value="MHD2"/>
    <property type="match status" value="1"/>
</dbReference>
<protein>
    <submittedName>
        <fullName evidence="5">Cytoplasm protein</fullName>
    </submittedName>
</protein>
<feature type="compositionally biased region" description="Polar residues" evidence="1">
    <location>
        <begin position="327"/>
        <end position="340"/>
    </location>
</feature>
<dbReference type="InterPro" id="IPR035892">
    <property type="entry name" value="C2_domain_sf"/>
</dbReference>
<evidence type="ECO:0000313" key="6">
    <source>
        <dbReference type="Proteomes" id="UP000027586"/>
    </source>
</evidence>
<dbReference type="STRING" id="1263082.A0A068RK41"/>
<dbReference type="InterPro" id="IPR014772">
    <property type="entry name" value="Munc13_dom-2"/>
</dbReference>
<dbReference type="InterPro" id="IPR052811">
    <property type="entry name" value="Glucose_resp_signaling"/>
</dbReference>
<feature type="domain" description="MHD1" evidence="3">
    <location>
        <begin position="624"/>
        <end position="743"/>
    </location>
</feature>
<feature type="domain" description="MHD2" evidence="4">
    <location>
        <begin position="1033"/>
        <end position="1152"/>
    </location>
</feature>
<dbReference type="InterPro" id="IPR010439">
    <property type="entry name" value="MUN_dom"/>
</dbReference>
<evidence type="ECO:0000259" key="2">
    <source>
        <dbReference type="PROSITE" id="PS50004"/>
    </source>
</evidence>
<gene>
    <name evidence="5" type="ORF">LCOR_01787.1</name>
</gene>
<dbReference type="Pfam" id="PF06292">
    <property type="entry name" value="MUN"/>
    <property type="match status" value="1"/>
</dbReference>
<proteinExistence type="predicted"/>
<dbReference type="PANTHER" id="PTHR47263">
    <property type="entry name" value="ADENYLATE CYCLASE ACTIVATION PROTEIN GIT1"/>
    <property type="match status" value="1"/>
</dbReference>
<dbReference type="EMBL" id="CBTN010000005">
    <property type="protein sequence ID" value="CDH50065.1"/>
    <property type="molecule type" value="Genomic_DNA"/>
</dbReference>
<dbReference type="SUPFAM" id="SSF49562">
    <property type="entry name" value="C2 domain (Calcium/lipid-binding domain, CaLB)"/>
    <property type="match status" value="1"/>
</dbReference>
<dbReference type="Gene3D" id="1.10.357.50">
    <property type="match status" value="1"/>
</dbReference>
<reference evidence="5" key="1">
    <citation type="submission" date="2013-08" db="EMBL/GenBank/DDBJ databases">
        <title>Gene expansion shapes genome architecture in the human pathogen Lichtheimia corymbifera: an evolutionary genomics analysis in the ancient terrestrial Mucorales (Mucoromycotina).</title>
        <authorList>
            <person name="Schwartze V.U."/>
            <person name="Winter S."/>
            <person name="Shelest E."/>
            <person name="Marcet-Houben M."/>
            <person name="Horn F."/>
            <person name="Wehner S."/>
            <person name="Hoffmann K."/>
            <person name="Riege K."/>
            <person name="Sammeth M."/>
            <person name="Nowrousian M."/>
            <person name="Valiante V."/>
            <person name="Linde J."/>
            <person name="Jacobsen I.D."/>
            <person name="Marz M."/>
            <person name="Brakhage A.A."/>
            <person name="Gabaldon T."/>
            <person name="Bocker S."/>
            <person name="Voigt K."/>
        </authorList>
    </citation>
    <scope>NUCLEOTIDE SEQUENCE [LARGE SCALE GENOMIC DNA]</scope>
    <source>
        <strain evidence="5">FSU 9682</strain>
    </source>
</reference>
<feature type="region of interest" description="Disordered" evidence="1">
    <location>
        <begin position="327"/>
        <end position="355"/>
    </location>
</feature>
<dbReference type="InterPro" id="IPR014770">
    <property type="entry name" value="Munc13_1"/>
</dbReference>
<organism evidence="5 6">
    <name type="scientific">Lichtheimia corymbifera JMRC:FSU:9682</name>
    <dbReference type="NCBI Taxonomy" id="1263082"/>
    <lineage>
        <taxon>Eukaryota</taxon>
        <taxon>Fungi</taxon>
        <taxon>Fungi incertae sedis</taxon>
        <taxon>Mucoromycota</taxon>
        <taxon>Mucoromycotina</taxon>
        <taxon>Mucoromycetes</taxon>
        <taxon>Mucorales</taxon>
        <taxon>Lichtheimiaceae</taxon>
        <taxon>Lichtheimia</taxon>
    </lineage>
</organism>